<dbReference type="PROSITE" id="PS00786">
    <property type="entry name" value="5_NUCLEOTIDASE_2"/>
    <property type="match status" value="1"/>
</dbReference>
<dbReference type="PANTHER" id="PTHR11575:SF24">
    <property type="entry name" value="5'-NUCLEOTIDASE"/>
    <property type="match status" value="1"/>
</dbReference>
<accession>A0ABX0G2I0</accession>
<feature type="domain" description="Calcineurin-like phosphoesterase" evidence="4">
    <location>
        <begin position="25"/>
        <end position="246"/>
    </location>
</feature>
<keyword evidence="2" id="KW-0732">Signal</keyword>
<dbReference type="Gene3D" id="3.60.21.10">
    <property type="match status" value="1"/>
</dbReference>
<comment type="similarity">
    <text evidence="1 3">Belongs to the 5'-nucleotidase family.</text>
</comment>
<dbReference type="SUPFAM" id="SSF55816">
    <property type="entry name" value="5'-nucleotidase (syn. UDP-sugar hydrolase), C-terminal domain"/>
    <property type="match status" value="1"/>
</dbReference>
<dbReference type="InterPro" id="IPR004843">
    <property type="entry name" value="Calcineurin-like_PHP"/>
</dbReference>
<evidence type="ECO:0000256" key="1">
    <source>
        <dbReference type="ARBA" id="ARBA00006654"/>
    </source>
</evidence>
<protein>
    <submittedName>
        <fullName evidence="6">Multifunctional 2',3'-cyclic-nucleotide 2'-phosphodiesterase/5'-nucleotidase/3'-nucleotidase</fullName>
    </submittedName>
</protein>
<name>A0ABX0G2I0_9RHOB</name>
<keyword evidence="7" id="KW-1185">Reference proteome</keyword>
<evidence type="ECO:0000313" key="7">
    <source>
        <dbReference type="Proteomes" id="UP001515660"/>
    </source>
</evidence>
<dbReference type="PANTHER" id="PTHR11575">
    <property type="entry name" value="5'-NUCLEOTIDASE-RELATED"/>
    <property type="match status" value="1"/>
</dbReference>
<dbReference type="InterPro" id="IPR006146">
    <property type="entry name" value="5'-Nucleotdase_CS"/>
</dbReference>
<evidence type="ECO:0000313" key="6">
    <source>
        <dbReference type="EMBL" id="NHB75413.1"/>
    </source>
</evidence>
<evidence type="ECO:0000259" key="5">
    <source>
        <dbReference type="Pfam" id="PF02872"/>
    </source>
</evidence>
<dbReference type="Pfam" id="PF00149">
    <property type="entry name" value="Metallophos"/>
    <property type="match status" value="1"/>
</dbReference>
<proteinExistence type="inferred from homology"/>
<dbReference type="PROSITE" id="PS00785">
    <property type="entry name" value="5_NUCLEOTIDASE_1"/>
    <property type="match status" value="1"/>
</dbReference>
<dbReference type="EMBL" id="JAANHS010000001">
    <property type="protein sequence ID" value="NHB75413.1"/>
    <property type="molecule type" value="Genomic_DNA"/>
</dbReference>
<dbReference type="SUPFAM" id="SSF56300">
    <property type="entry name" value="Metallo-dependent phosphatases"/>
    <property type="match status" value="1"/>
</dbReference>
<keyword evidence="3" id="KW-0547">Nucleotide-binding</keyword>
<feature type="domain" description="5'-Nucleotidase C-terminal" evidence="5">
    <location>
        <begin position="335"/>
        <end position="495"/>
    </location>
</feature>
<dbReference type="InterPro" id="IPR006179">
    <property type="entry name" value="5_nucleotidase/apyrase"/>
</dbReference>
<dbReference type="RefSeq" id="WP_166401454.1">
    <property type="nucleotide sequence ID" value="NZ_JAANHS010000001.1"/>
</dbReference>
<comment type="caution">
    <text evidence="6">The sequence shown here is derived from an EMBL/GenBank/DDBJ whole genome shotgun (WGS) entry which is preliminary data.</text>
</comment>
<sequence>MRMLLLSSATLALTAELARADYTLHVLHINDLHSRIEAINAFDSTCSAEDAAENKCFGGIARVAAKISELRDRIRAEGGNVIVLDAGDQFQGSLYYTTYKGEVVAEFMNRIGFDAMALGNHEFDDGPEGLAGFLDKATFPVISGNTDVSRSNFLGGRVANHVVLEVGGEKIGIVSALATDTVDTSSPGPSVLFQDEIDSLSADAAALEAEGVTKILALTHVGLPKDLEIAAAVPGIDAVVGGHSHSLLSATDPRRAGAYPTWVTRGEGDLVPVVQAYAYSKYVGHLILTFDDAGRLEFAEGDTILLDASVAPDPEIEARVKELGGPIEALKNKVVAEAAAGIDGSRESCRAVECPMGNLIVEAMLDRVRGQGVTIALQNGGGVRASIDAGPVTMGEVLTVLPFQNTLSTFEVTGATLLAALENGVSKVEEGAGRFLQVAGLKYSFDPKAPAGARVSDVMVMDADGAWGPIDPAAVYKVVSNNYVRGGGDGFRMFVDAANAYDFGPDLADVLAEYMARTGPVSPMTDGRITVKP</sequence>
<dbReference type="PRINTS" id="PR01607">
    <property type="entry name" value="APYRASEFAMLY"/>
</dbReference>
<reference evidence="6 7" key="1">
    <citation type="journal article" date="2022" name="Microorganisms">
        <title>Genome Sequence and Characterization of a Xanthorhodopsin-Containing, Aerobic Anoxygenic Phototrophic Rhodobacter Species, Isolated from Mesophilic Conditions at Yellowstone National Park.</title>
        <authorList>
            <person name="Kyndt J.A."/>
            <person name="Robertson S."/>
            <person name="Shoffstall I.B."/>
            <person name="Ramaley R.F."/>
            <person name="Meyer T.E."/>
        </authorList>
    </citation>
    <scope>NUCLEOTIDE SEQUENCE [LARGE SCALE GENOMIC DNA]</scope>
    <source>
        <strain evidence="6 7">M37P</strain>
    </source>
</reference>
<evidence type="ECO:0000256" key="3">
    <source>
        <dbReference type="RuleBase" id="RU362119"/>
    </source>
</evidence>
<dbReference type="Gene3D" id="3.90.780.10">
    <property type="entry name" value="5'-Nucleotidase, C-terminal domain"/>
    <property type="match status" value="1"/>
</dbReference>
<dbReference type="Pfam" id="PF02872">
    <property type="entry name" value="5_nucleotid_C"/>
    <property type="match status" value="1"/>
</dbReference>
<dbReference type="InterPro" id="IPR036907">
    <property type="entry name" value="5'-Nucleotdase_C_sf"/>
</dbReference>
<gene>
    <name evidence="6" type="ORF">G8O29_01495</name>
</gene>
<keyword evidence="3" id="KW-0378">Hydrolase</keyword>
<dbReference type="Proteomes" id="UP001515660">
    <property type="component" value="Unassembled WGS sequence"/>
</dbReference>
<evidence type="ECO:0000256" key="2">
    <source>
        <dbReference type="ARBA" id="ARBA00022729"/>
    </source>
</evidence>
<dbReference type="InterPro" id="IPR029052">
    <property type="entry name" value="Metallo-depent_PP-like"/>
</dbReference>
<dbReference type="InterPro" id="IPR008334">
    <property type="entry name" value="5'-Nucleotdase_C"/>
</dbReference>
<evidence type="ECO:0000259" key="4">
    <source>
        <dbReference type="Pfam" id="PF00149"/>
    </source>
</evidence>
<organism evidence="6 7">
    <name type="scientific">Rhodobacter calidifons</name>
    <dbReference type="NCBI Taxonomy" id="2715277"/>
    <lineage>
        <taxon>Bacteria</taxon>
        <taxon>Pseudomonadati</taxon>
        <taxon>Pseudomonadota</taxon>
        <taxon>Alphaproteobacteria</taxon>
        <taxon>Rhodobacterales</taxon>
        <taxon>Rhodobacter group</taxon>
        <taxon>Rhodobacter</taxon>
    </lineage>
</organism>
<dbReference type="CDD" id="cd07409">
    <property type="entry name" value="MPP_CD73_N"/>
    <property type="match status" value="1"/>
</dbReference>